<proteinExistence type="predicted"/>
<dbReference type="InterPro" id="IPR051257">
    <property type="entry name" value="Diverse_CBS-Domain"/>
</dbReference>
<keyword evidence="1 2" id="KW-0129">CBS domain</keyword>
<name>A0A941W522_9BACT</name>
<dbReference type="AlphaFoldDB" id="A0A941W522"/>
<feature type="domain" description="CBS" evidence="3">
    <location>
        <begin position="7"/>
        <end position="70"/>
    </location>
</feature>
<organism evidence="4 5">
    <name type="scientific">Candidatus Scalindua arabica</name>
    <dbReference type="NCBI Taxonomy" id="1127984"/>
    <lineage>
        <taxon>Bacteria</taxon>
        <taxon>Pseudomonadati</taxon>
        <taxon>Planctomycetota</taxon>
        <taxon>Candidatus Brocadiia</taxon>
        <taxon>Candidatus Brocadiales</taxon>
        <taxon>Candidatus Scalinduaceae</taxon>
        <taxon>Candidatus Scalindua</taxon>
    </lineage>
</organism>
<evidence type="ECO:0000256" key="1">
    <source>
        <dbReference type="ARBA" id="ARBA00023122"/>
    </source>
</evidence>
<dbReference type="PROSITE" id="PS51371">
    <property type="entry name" value="CBS"/>
    <property type="match status" value="2"/>
</dbReference>
<dbReference type="PANTHER" id="PTHR43080:SF2">
    <property type="entry name" value="CBS DOMAIN-CONTAINING PROTEIN"/>
    <property type="match status" value="1"/>
</dbReference>
<dbReference type="SUPFAM" id="SSF54631">
    <property type="entry name" value="CBS-domain pair"/>
    <property type="match status" value="1"/>
</dbReference>
<protein>
    <recommendedName>
        <fullName evidence="3">CBS domain-containing protein</fullName>
    </recommendedName>
</protein>
<dbReference type="Proteomes" id="UP000722750">
    <property type="component" value="Unassembled WGS sequence"/>
</dbReference>
<dbReference type="Pfam" id="PF00571">
    <property type="entry name" value="CBS"/>
    <property type="match status" value="2"/>
</dbReference>
<feature type="domain" description="CBS" evidence="3">
    <location>
        <begin position="81"/>
        <end position="137"/>
    </location>
</feature>
<dbReference type="PANTHER" id="PTHR43080">
    <property type="entry name" value="CBS DOMAIN-CONTAINING PROTEIN CBSX3, MITOCHONDRIAL"/>
    <property type="match status" value="1"/>
</dbReference>
<dbReference type="InterPro" id="IPR000644">
    <property type="entry name" value="CBS_dom"/>
</dbReference>
<reference evidence="4" key="1">
    <citation type="journal article" date="2021" name="ISME J.">
        <title>Fine-scale metabolic discontinuity in a stratified prokaryote microbiome of a Red Sea deep halocline.</title>
        <authorList>
            <person name="Michoud G."/>
            <person name="Ngugi D.K."/>
            <person name="Barozzi A."/>
            <person name="Merlino G."/>
            <person name="Calleja M.L."/>
            <person name="Delgado-Huertas A."/>
            <person name="Moran X.A.G."/>
            <person name="Daffonchio D."/>
        </authorList>
    </citation>
    <scope>NUCLEOTIDE SEQUENCE</scope>
    <source>
        <strain evidence="4">SuakinDeep_MAG55_1</strain>
    </source>
</reference>
<dbReference type="InterPro" id="IPR046342">
    <property type="entry name" value="CBS_dom_sf"/>
</dbReference>
<sequence>MTVESIMTKKVFKVRMDDTIGTIREIFENVKFHHLLVVKRNKLVGVISDRDVLKAVSPFIGTLSEHTHDLATLNRKAHQIMAHKPVTVYKGMSIKIAANILLNNNISCIPVISPEGDPEGIVTWKDILRYYVKDNKE</sequence>
<gene>
    <name evidence="4" type="ORF">MAG551_02122</name>
</gene>
<accession>A0A941W522</accession>
<evidence type="ECO:0000313" key="5">
    <source>
        <dbReference type="Proteomes" id="UP000722750"/>
    </source>
</evidence>
<comment type="caution">
    <text evidence="4">The sequence shown here is derived from an EMBL/GenBank/DDBJ whole genome shotgun (WGS) entry which is preliminary data.</text>
</comment>
<dbReference type="Gene3D" id="3.10.580.10">
    <property type="entry name" value="CBS-domain"/>
    <property type="match status" value="1"/>
</dbReference>
<evidence type="ECO:0000259" key="3">
    <source>
        <dbReference type="PROSITE" id="PS51371"/>
    </source>
</evidence>
<dbReference type="EMBL" id="JAANXD010000078">
    <property type="protein sequence ID" value="MBS1259056.1"/>
    <property type="molecule type" value="Genomic_DNA"/>
</dbReference>
<dbReference type="SMART" id="SM00116">
    <property type="entry name" value="CBS"/>
    <property type="match status" value="2"/>
</dbReference>
<dbReference type="CDD" id="cd04584">
    <property type="entry name" value="CBS_pair_AcuB_like"/>
    <property type="match status" value="1"/>
</dbReference>
<evidence type="ECO:0000256" key="2">
    <source>
        <dbReference type="PROSITE-ProRule" id="PRU00703"/>
    </source>
</evidence>
<evidence type="ECO:0000313" key="4">
    <source>
        <dbReference type="EMBL" id="MBS1259056.1"/>
    </source>
</evidence>